<gene>
    <name evidence="2" type="ORF">ADN00_09190</name>
</gene>
<feature type="signal peptide" evidence="1">
    <location>
        <begin position="1"/>
        <end position="30"/>
    </location>
</feature>
<dbReference type="STRING" id="1134406.ADN00_09190"/>
<dbReference type="PANTHER" id="PTHR35580">
    <property type="entry name" value="CELL SURFACE GLYCOPROTEIN (S-LAYER PROTEIN)-LIKE PROTEIN"/>
    <property type="match status" value="1"/>
</dbReference>
<name>A0A0N8GN73_9CHLR</name>
<dbReference type="InterPro" id="IPR052918">
    <property type="entry name" value="Motility_Chemotaxis_Reg"/>
</dbReference>
<dbReference type="PATRIC" id="fig|1134406.4.peg.4071"/>
<dbReference type="AlphaFoldDB" id="A0A0N8GN73"/>
<accession>A0A0N8GN73</accession>
<keyword evidence="3" id="KW-1185">Reference proteome</keyword>
<dbReference type="Proteomes" id="UP000050417">
    <property type="component" value="Unassembled WGS sequence"/>
</dbReference>
<evidence type="ECO:0000256" key="1">
    <source>
        <dbReference type="SAM" id="SignalP"/>
    </source>
</evidence>
<organism evidence="2 3">
    <name type="scientific">Ornatilinea apprima</name>
    <dbReference type="NCBI Taxonomy" id="1134406"/>
    <lineage>
        <taxon>Bacteria</taxon>
        <taxon>Bacillati</taxon>
        <taxon>Chloroflexota</taxon>
        <taxon>Anaerolineae</taxon>
        <taxon>Anaerolineales</taxon>
        <taxon>Anaerolineaceae</taxon>
        <taxon>Ornatilinea</taxon>
    </lineage>
</organism>
<dbReference type="EMBL" id="LGCL01000023">
    <property type="protein sequence ID" value="KPL77298.1"/>
    <property type="molecule type" value="Genomic_DNA"/>
</dbReference>
<dbReference type="RefSeq" id="WP_075062698.1">
    <property type="nucleotide sequence ID" value="NZ_LGCL01000023.1"/>
</dbReference>
<sequence length="914" mass="98987">MKTYKHWFWLGLQALFAFALLFGLTSPAYADIPDPKLVWAKGMGGSEGDSGSSIAVDSAGNVYTLGTFTGTVDFDPGPGTVNLTSKGQKDFFVSKLDTKGNLLWAKAVGGTSDEWDGDIALDGAGNVYITGYFSGVVDFDPGAGELKLTSFGNNDIFVSKLNSSGNFVWAKQMGGDSDDRSFSIDIDNNGNVYTTGFFSETADFDPGAGTFDLNANLESIFISKLDNNGNFVWAKAVGGPSFSRALSIQVDNAGAIYFAGCFWGTVDFDPGEDTYNLTSNGNEDIVVGKLDSSGALEWARAMGSSMFDDALSIAVDNDGNVYTTGVFMETVDFDPEENVYNLVGSGGYDAFISKLNSSGNFVWAKAFSGSDNELGNQIIVDGAGNTYTIGYFEETVDFDSGADTFNLTSAGDYDGFVSKLDSGGNFLWAKNIGGPSGDSVASFAQGSDGSLYITGSFSGTADFDPGADTSNLTSAGGGDIFISKLGNPDNIEVYVNQQLRGSYVVPVDGRITPRYWENGGFTGPGLQAGPVKVTSPTHDTFFTSERVHFPGTNSANWTAFNEVMGLPTERLSTEYYFTWYDNKTMYTWVLVGNPSTTETAEVDIYIGGTLRGHYSIQPGQRVTPRYWENGGTTGPGLQAGPVRVVSTNGVNIFASERTHFTTPPWTGFNEVIGYPVEDLDSEYWFPWYDNDSMLTWVLVGNPSETETAEVDIYIGDMTTPKGHYEIEPRGKVTPRYWENGGYTGPGLVTGPVRVVCTNGVDIFASERVHFPTGTWKDFNEVMGVPLSRISNSYMFTWYDNKTMQASVLVTNTSATETASVRISIAGVDQETFDLGPRQTVTKTYADVQNGPVKVVSTNLVPIITSERVKYKNSTAVSYTGFNELMGFPESDLSDEYWFTWYDNSTMVNWVLVGR</sequence>
<dbReference type="InterPro" id="IPR010620">
    <property type="entry name" value="SBBP_repeat"/>
</dbReference>
<dbReference type="OrthoDB" id="937114at2"/>
<dbReference type="SUPFAM" id="SSF101898">
    <property type="entry name" value="NHL repeat"/>
    <property type="match status" value="1"/>
</dbReference>
<feature type="chain" id="PRO_5006025815" description="Bulb-type lectin domain-containing protein" evidence="1">
    <location>
        <begin position="31"/>
        <end position="914"/>
    </location>
</feature>
<dbReference type="PANTHER" id="PTHR35580:SF1">
    <property type="entry name" value="PHYTASE-LIKE DOMAIN-CONTAINING PROTEIN"/>
    <property type="match status" value="1"/>
</dbReference>
<comment type="caution">
    <text evidence="2">The sequence shown here is derived from an EMBL/GenBank/DDBJ whole genome shotgun (WGS) entry which is preliminary data.</text>
</comment>
<keyword evidence="1" id="KW-0732">Signal</keyword>
<evidence type="ECO:0000313" key="3">
    <source>
        <dbReference type="Proteomes" id="UP000050417"/>
    </source>
</evidence>
<dbReference type="Pfam" id="PF06739">
    <property type="entry name" value="SBBP"/>
    <property type="match status" value="1"/>
</dbReference>
<reference evidence="2 3" key="1">
    <citation type="submission" date="2015-07" db="EMBL/GenBank/DDBJ databases">
        <title>Genome sequence of Ornatilinea apprima DSM 23815.</title>
        <authorList>
            <person name="Hemp J."/>
            <person name="Ward L.M."/>
            <person name="Pace L.A."/>
            <person name="Fischer W.W."/>
        </authorList>
    </citation>
    <scope>NUCLEOTIDE SEQUENCE [LARGE SCALE GENOMIC DNA]</scope>
    <source>
        <strain evidence="2 3">P3M-1</strain>
    </source>
</reference>
<dbReference type="InterPro" id="IPR011042">
    <property type="entry name" value="6-blade_b-propeller_TolB-like"/>
</dbReference>
<evidence type="ECO:0008006" key="4">
    <source>
        <dbReference type="Google" id="ProtNLM"/>
    </source>
</evidence>
<evidence type="ECO:0000313" key="2">
    <source>
        <dbReference type="EMBL" id="KPL77298.1"/>
    </source>
</evidence>
<proteinExistence type="predicted"/>
<protein>
    <recommendedName>
        <fullName evidence="4">Bulb-type lectin domain-containing protein</fullName>
    </recommendedName>
</protein>
<dbReference type="Gene3D" id="2.120.10.30">
    <property type="entry name" value="TolB, C-terminal domain"/>
    <property type="match status" value="1"/>
</dbReference>